<evidence type="ECO:0000256" key="3">
    <source>
        <dbReference type="ARBA" id="ARBA00022475"/>
    </source>
</evidence>
<protein>
    <submittedName>
        <fullName evidence="9">MFS transporter</fullName>
    </submittedName>
</protein>
<keyword evidence="5 7" id="KW-1133">Transmembrane helix</keyword>
<keyword evidence="2" id="KW-0813">Transport</keyword>
<keyword evidence="4 7" id="KW-0812">Transmembrane</keyword>
<dbReference type="EMBL" id="JBHTHX010000021">
    <property type="protein sequence ID" value="MFD0883268.1"/>
    <property type="molecule type" value="Genomic_DNA"/>
</dbReference>
<dbReference type="CDD" id="cd06173">
    <property type="entry name" value="MFS_MefA_like"/>
    <property type="match status" value="1"/>
</dbReference>
<feature type="transmembrane region" description="Helical" evidence="7">
    <location>
        <begin position="87"/>
        <end position="110"/>
    </location>
</feature>
<keyword evidence="6 7" id="KW-0472">Membrane</keyword>
<feature type="transmembrane region" description="Helical" evidence="7">
    <location>
        <begin position="223"/>
        <end position="246"/>
    </location>
</feature>
<dbReference type="PROSITE" id="PS50850">
    <property type="entry name" value="MFS"/>
    <property type="match status" value="1"/>
</dbReference>
<evidence type="ECO:0000256" key="6">
    <source>
        <dbReference type="ARBA" id="ARBA00023136"/>
    </source>
</evidence>
<evidence type="ECO:0000256" key="5">
    <source>
        <dbReference type="ARBA" id="ARBA00022989"/>
    </source>
</evidence>
<dbReference type="InterPro" id="IPR036259">
    <property type="entry name" value="MFS_trans_sf"/>
</dbReference>
<evidence type="ECO:0000313" key="10">
    <source>
        <dbReference type="Proteomes" id="UP001597024"/>
    </source>
</evidence>
<comment type="caution">
    <text evidence="9">The sequence shown here is derived from an EMBL/GenBank/DDBJ whole genome shotgun (WGS) entry which is preliminary data.</text>
</comment>
<comment type="subcellular location">
    <subcellularLocation>
        <location evidence="1">Cell membrane</location>
        <topology evidence="1">Multi-pass membrane protein</topology>
    </subcellularLocation>
</comment>
<keyword evidence="3" id="KW-1003">Cell membrane</keyword>
<dbReference type="Pfam" id="PF05977">
    <property type="entry name" value="MFS_3"/>
    <property type="match status" value="1"/>
</dbReference>
<dbReference type="InterPro" id="IPR020846">
    <property type="entry name" value="MFS_dom"/>
</dbReference>
<gene>
    <name evidence="9" type="ORF">ACFQ08_01645</name>
</gene>
<feature type="transmembrane region" description="Helical" evidence="7">
    <location>
        <begin position="375"/>
        <end position="395"/>
    </location>
</feature>
<evidence type="ECO:0000256" key="1">
    <source>
        <dbReference type="ARBA" id="ARBA00004651"/>
    </source>
</evidence>
<feature type="transmembrane region" description="Helical" evidence="7">
    <location>
        <begin position="160"/>
        <end position="185"/>
    </location>
</feature>
<dbReference type="PANTHER" id="PTHR23513">
    <property type="entry name" value="INTEGRAL MEMBRANE EFFLUX PROTEIN-RELATED"/>
    <property type="match status" value="1"/>
</dbReference>
<feature type="transmembrane region" description="Helical" evidence="7">
    <location>
        <begin position="308"/>
        <end position="328"/>
    </location>
</feature>
<feature type="transmembrane region" description="Helical" evidence="7">
    <location>
        <begin position="348"/>
        <end position="369"/>
    </location>
</feature>
<evidence type="ECO:0000256" key="7">
    <source>
        <dbReference type="SAM" id="Phobius"/>
    </source>
</evidence>
<sequence length="400" mass="40630">MVSASLGPAYRRLWLATVLSNLGDGIRMAALPLLAAAITSDPVAVAGVAIAGQSPWLLFGLFAGAIVDRFDQRRLAAAVDVVRVSMLAVLVVAVSLDAAGIALLYLVAFVCGVGETLRDTATATLLPPLVKDDDLDRANGGLVNAEVAGNELVGPPIGGYLFGVALVLPFAVNGGALALAAALIFSLPNVFAPKAGSYSGKGQIWSDTRAGLRWLIKHPRLRMIVGLGAVFSAVDSAWFAVLVLYVPQVLGLPAWGYGVLLGVGAVGGLAGGFFATRVTRMIGPAGALTGCLGCAAVGQLMIGLTTSAVVVAAGLAITSAAFGVWAVVARTTRQRLTPAEMLGRVSSAAMTTVMSASPLGALLGGLLAAEWGLRAPILVGVPVLTVAAVVCLLVMRERSS</sequence>
<dbReference type="SUPFAM" id="SSF103473">
    <property type="entry name" value="MFS general substrate transporter"/>
    <property type="match status" value="1"/>
</dbReference>
<proteinExistence type="predicted"/>
<evidence type="ECO:0000256" key="4">
    <source>
        <dbReference type="ARBA" id="ARBA00022692"/>
    </source>
</evidence>
<feature type="domain" description="Major facilitator superfamily (MFS) profile" evidence="8">
    <location>
        <begin position="221"/>
        <end position="400"/>
    </location>
</feature>
<dbReference type="Proteomes" id="UP001597024">
    <property type="component" value="Unassembled WGS sequence"/>
</dbReference>
<dbReference type="InterPro" id="IPR010290">
    <property type="entry name" value="TM_effector"/>
</dbReference>
<evidence type="ECO:0000256" key="2">
    <source>
        <dbReference type="ARBA" id="ARBA00022448"/>
    </source>
</evidence>
<keyword evidence="10" id="KW-1185">Reference proteome</keyword>
<name>A0ABW3DL18_9ACTN</name>
<feature type="transmembrane region" description="Helical" evidence="7">
    <location>
        <begin position="12"/>
        <end position="38"/>
    </location>
</feature>
<reference evidence="10" key="1">
    <citation type="journal article" date="2019" name="Int. J. Syst. Evol. Microbiol.">
        <title>The Global Catalogue of Microorganisms (GCM) 10K type strain sequencing project: providing services to taxonomists for standard genome sequencing and annotation.</title>
        <authorList>
            <consortium name="The Broad Institute Genomics Platform"/>
            <consortium name="The Broad Institute Genome Sequencing Center for Infectious Disease"/>
            <person name="Wu L."/>
            <person name="Ma J."/>
        </authorList>
    </citation>
    <scope>NUCLEOTIDE SEQUENCE [LARGE SCALE GENOMIC DNA]</scope>
    <source>
        <strain evidence="10">CCUG 62974</strain>
    </source>
</reference>
<feature type="transmembrane region" description="Helical" evidence="7">
    <location>
        <begin position="282"/>
        <end position="302"/>
    </location>
</feature>
<evidence type="ECO:0000313" key="9">
    <source>
        <dbReference type="EMBL" id="MFD0883268.1"/>
    </source>
</evidence>
<dbReference type="PANTHER" id="PTHR23513:SF6">
    <property type="entry name" value="MAJOR FACILITATOR SUPERFAMILY ASSOCIATED DOMAIN-CONTAINING PROTEIN"/>
    <property type="match status" value="1"/>
</dbReference>
<feature type="transmembrane region" description="Helical" evidence="7">
    <location>
        <begin position="252"/>
        <end position="275"/>
    </location>
</feature>
<feature type="transmembrane region" description="Helical" evidence="7">
    <location>
        <begin position="44"/>
        <end position="67"/>
    </location>
</feature>
<evidence type="ECO:0000259" key="8">
    <source>
        <dbReference type="PROSITE" id="PS50850"/>
    </source>
</evidence>
<organism evidence="9 10">
    <name type="scientific">Streptosporangium algeriense</name>
    <dbReference type="NCBI Taxonomy" id="1682748"/>
    <lineage>
        <taxon>Bacteria</taxon>
        <taxon>Bacillati</taxon>
        <taxon>Actinomycetota</taxon>
        <taxon>Actinomycetes</taxon>
        <taxon>Streptosporangiales</taxon>
        <taxon>Streptosporangiaceae</taxon>
        <taxon>Streptosporangium</taxon>
    </lineage>
</organism>
<accession>A0ABW3DL18</accession>
<dbReference type="Gene3D" id="1.20.1250.20">
    <property type="entry name" value="MFS general substrate transporter like domains"/>
    <property type="match status" value="1"/>
</dbReference>